<dbReference type="Proteomes" id="UP000041314">
    <property type="component" value="Unassembled WGS sequence"/>
</dbReference>
<sequence>MMRIDQAFFRRGVKHRAVIEFAAVSVGIGMRIKMYQRHFAKMFRVGAQQRQRDEVVAAEREHTLACRQQFFSVRL</sequence>
<accession>A0A655DT08</accession>
<protein>
    <submittedName>
        <fullName evidence="1">Uncharacterized protein</fullName>
    </submittedName>
</protein>
<dbReference type="EMBL" id="CQPA01000039">
    <property type="protein sequence ID" value="CNU85644.1"/>
    <property type="molecule type" value="Genomic_DNA"/>
</dbReference>
<proteinExistence type="predicted"/>
<name>A0A655DT08_SALET</name>
<evidence type="ECO:0000313" key="2">
    <source>
        <dbReference type="Proteomes" id="UP000041314"/>
    </source>
</evidence>
<gene>
    <name evidence="1" type="ORF">ERS008198_03729</name>
</gene>
<reference evidence="1 2" key="1">
    <citation type="submission" date="2015-03" db="EMBL/GenBank/DDBJ databases">
        <authorList>
            <consortium name="Pathogen Informatics"/>
        </authorList>
    </citation>
    <scope>NUCLEOTIDE SEQUENCE [LARGE SCALE GENOMIC DNA]</scope>
    <source>
        <strain evidence="1 2">A1104</strain>
    </source>
</reference>
<evidence type="ECO:0000313" key="1">
    <source>
        <dbReference type="EMBL" id="CNU85644.1"/>
    </source>
</evidence>
<dbReference type="AlphaFoldDB" id="A0A655DT08"/>
<organism evidence="1 2">
    <name type="scientific">Salmonella enterica subsp. enterica serovar Bovismorbificans</name>
    <dbReference type="NCBI Taxonomy" id="58097"/>
    <lineage>
        <taxon>Bacteria</taxon>
        <taxon>Pseudomonadati</taxon>
        <taxon>Pseudomonadota</taxon>
        <taxon>Gammaproteobacteria</taxon>
        <taxon>Enterobacterales</taxon>
        <taxon>Enterobacteriaceae</taxon>
        <taxon>Salmonella</taxon>
    </lineage>
</organism>